<dbReference type="Proteomes" id="UP001596512">
    <property type="component" value="Unassembled WGS sequence"/>
</dbReference>
<dbReference type="SUPFAM" id="SSF46689">
    <property type="entry name" value="Homeodomain-like"/>
    <property type="match status" value="1"/>
</dbReference>
<accession>A0ABW2TUM0</accession>
<dbReference type="Pfam" id="PF13518">
    <property type="entry name" value="HTH_28"/>
    <property type="match status" value="1"/>
</dbReference>
<evidence type="ECO:0000313" key="2">
    <source>
        <dbReference type="EMBL" id="MFC7617570.1"/>
    </source>
</evidence>
<protein>
    <submittedName>
        <fullName evidence="2">Helix-turn-helix domain-containing protein</fullName>
    </submittedName>
</protein>
<dbReference type="InterPro" id="IPR009057">
    <property type="entry name" value="Homeodomain-like_sf"/>
</dbReference>
<reference evidence="3" key="1">
    <citation type="journal article" date="2019" name="Int. J. Syst. Evol. Microbiol.">
        <title>The Global Catalogue of Microorganisms (GCM) 10K type strain sequencing project: providing services to taxonomists for standard genome sequencing and annotation.</title>
        <authorList>
            <consortium name="The Broad Institute Genomics Platform"/>
            <consortium name="The Broad Institute Genome Sequencing Center for Infectious Disease"/>
            <person name="Wu L."/>
            <person name="Ma J."/>
        </authorList>
    </citation>
    <scope>NUCLEOTIDE SEQUENCE [LARGE SCALE GENOMIC DNA]</scope>
    <source>
        <strain evidence="3">JCM 17695</strain>
    </source>
</reference>
<comment type="caution">
    <text evidence="2">The sequence shown here is derived from an EMBL/GenBank/DDBJ whole genome shotgun (WGS) entry which is preliminary data.</text>
</comment>
<dbReference type="InterPro" id="IPR036388">
    <property type="entry name" value="WH-like_DNA-bd_sf"/>
</dbReference>
<gene>
    <name evidence="2" type="ORF">ACFQV2_33290</name>
</gene>
<dbReference type="InterPro" id="IPR055247">
    <property type="entry name" value="InsJ-like_HTH"/>
</dbReference>
<organism evidence="2 3">
    <name type="scientific">Actinokineospora soli</name>
    <dbReference type="NCBI Taxonomy" id="1048753"/>
    <lineage>
        <taxon>Bacteria</taxon>
        <taxon>Bacillati</taxon>
        <taxon>Actinomycetota</taxon>
        <taxon>Actinomycetes</taxon>
        <taxon>Pseudonocardiales</taxon>
        <taxon>Pseudonocardiaceae</taxon>
        <taxon>Actinokineospora</taxon>
    </lineage>
</organism>
<name>A0ABW2TUM0_9PSEU</name>
<feature type="domain" description="Insertion element IS150 protein InsJ-like helix-turn-helix" evidence="1">
    <location>
        <begin position="19"/>
        <end position="69"/>
    </location>
</feature>
<keyword evidence="3" id="KW-1185">Reference proteome</keyword>
<dbReference type="Gene3D" id="1.10.10.10">
    <property type="entry name" value="Winged helix-like DNA-binding domain superfamily/Winged helix DNA-binding domain"/>
    <property type="match status" value="1"/>
</dbReference>
<evidence type="ECO:0000313" key="3">
    <source>
        <dbReference type="Proteomes" id="UP001596512"/>
    </source>
</evidence>
<dbReference type="EMBL" id="JBHTEY010000004">
    <property type="protein sequence ID" value="MFC7617570.1"/>
    <property type="molecule type" value="Genomic_DNA"/>
</dbReference>
<evidence type="ECO:0000259" key="1">
    <source>
        <dbReference type="Pfam" id="PF13518"/>
    </source>
</evidence>
<proteinExistence type="predicted"/>
<sequence length="255" mass="27669">MTHAGDARGLSADVLGDLRRRVVASVESGLAQVEAARRFGVSRQTVGLWVRDYRNRGEGAFRPGRRGRKPGEQLALTTAQQLTIAHTITDGPPDAAGLDHLVWNRQALIDLVRTRFGVALGATTAGNYLVRWGFPLPQDLLRSLRRIASGPVDAAWLPGAEVVWVGRGRPTWCSDAPSPPVLQSVSNRGAMSFLAGNPDDTASVQGFIARLVRHSGRRLNVVVTWQPIGHERAPHLLTFDTAAAAVRYLPDDQII</sequence>